<keyword evidence="3" id="KW-1185">Reference proteome</keyword>
<dbReference type="Pfam" id="PF03184">
    <property type="entry name" value="DDE_1"/>
    <property type="match status" value="1"/>
</dbReference>
<gene>
    <name evidence="4" type="primary">LOC111362199</name>
</gene>
<feature type="domain" description="Ig-like" evidence="2">
    <location>
        <begin position="735"/>
        <end position="818"/>
    </location>
</feature>
<dbReference type="InterPro" id="IPR036397">
    <property type="entry name" value="RNaseH_sf"/>
</dbReference>
<protein>
    <submittedName>
        <fullName evidence="4">PiggyBac transposable element-derived protein 3-like</fullName>
    </submittedName>
</protein>
<dbReference type="OrthoDB" id="123207at2759"/>
<dbReference type="RefSeq" id="XP_022834541.1">
    <property type="nucleotide sequence ID" value="XM_022978773.1"/>
</dbReference>
<dbReference type="Proteomes" id="UP000301870">
    <property type="component" value="Unplaced"/>
</dbReference>
<evidence type="ECO:0000259" key="2">
    <source>
        <dbReference type="PROSITE" id="PS50835"/>
    </source>
</evidence>
<feature type="chain" id="PRO_5039911378" evidence="1">
    <location>
        <begin position="17"/>
        <end position="818"/>
    </location>
</feature>
<dbReference type="InterPro" id="IPR004875">
    <property type="entry name" value="DDE_SF_endonuclease_dom"/>
</dbReference>
<dbReference type="InterPro" id="IPR007110">
    <property type="entry name" value="Ig-like_dom"/>
</dbReference>
<reference evidence="4" key="1">
    <citation type="submission" date="2025-08" db="UniProtKB">
        <authorList>
            <consortium name="RefSeq"/>
        </authorList>
    </citation>
    <scope>IDENTIFICATION</scope>
    <source>
        <strain evidence="4">Ishihara</strain>
        <tissue evidence="4">Whole body</tissue>
    </source>
</reference>
<accession>A0A9J7EP91</accession>
<dbReference type="GeneID" id="111362199"/>
<feature type="signal peptide" evidence="1">
    <location>
        <begin position="1"/>
        <end position="16"/>
    </location>
</feature>
<keyword evidence="1" id="KW-0732">Signal</keyword>
<dbReference type="PANTHER" id="PTHR47272">
    <property type="entry name" value="DDE_TNP_1_7 DOMAIN-CONTAINING PROTEIN"/>
    <property type="match status" value="1"/>
</dbReference>
<evidence type="ECO:0000313" key="3">
    <source>
        <dbReference type="Proteomes" id="UP000301870"/>
    </source>
</evidence>
<proteinExistence type="predicted"/>
<dbReference type="PANTHER" id="PTHR47272:SF1">
    <property type="entry name" value="PIGGYBAC TRANSPOSABLE ELEMENT-DERIVED PROTEIN 3-LIKE"/>
    <property type="match status" value="1"/>
</dbReference>
<dbReference type="GO" id="GO:0003676">
    <property type="term" value="F:nucleic acid binding"/>
    <property type="evidence" value="ECO:0007669"/>
    <property type="project" value="InterPro"/>
</dbReference>
<dbReference type="AlphaFoldDB" id="A0A9J7EP91"/>
<organism evidence="3 4">
    <name type="scientific">Spodoptera litura</name>
    <name type="common">Asian cotton leafworm</name>
    <dbReference type="NCBI Taxonomy" id="69820"/>
    <lineage>
        <taxon>Eukaryota</taxon>
        <taxon>Metazoa</taxon>
        <taxon>Ecdysozoa</taxon>
        <taxon>Arthropoda</taxon>
        <taxon>Hexapoda</taxon>
        <taxon>Insecta</taxon>
        <taxon>Pterygota</taxon>
        <taxon>Neoptera</taxon>
        <taxon>Endopterygota</taxon>
        <taxon>Lepidoptera</taxon>
        <taxon>Glossata</taxon>
        <taxon>Ditrysia</taxon>
        <taxon>Noctuoidea</taxon>
        <taxon>Noctuidae</taxon>
        <taxon>Amphipyrinae</taxon>
        <taxon>Spodoptera</taxon>
    </lineage>
</organism>
<evidence type="ECO:0000313" key="4">
    <source>
        <dbReference type="RefSeq" id="XP_022834541.1"/>
    </source>
</evidence>
<name>A0A9J7EP91_SPOLT</name>
<dbReference type="Gene3D" id="3.30.420.10">
    <property type="entry name" value="Ribonuclease H-like superfamily/Ribonuclease H"/>
    <property type="match status" value="1"/>
</dbReference>
<dbReference type="Pfam" id="PF13843">
    <property type="entry name" value="DDE_Tnp_1_7"/>
    <property type="match status" value="1"/>
</dbReference>
<dbReference type="InterPro" id="IPR029526">
    <property type="entry name" value="PGBD"/>
</dbReference>
<dbReference type="KEGG" id="sliu:111362199"/>
<sequence length="818" mass="93572">MLCLLYVLAFLFLCLQQKLETRGGRILALVPAHNAPSDDSEPSDIENEIPEHAPLSMSSSSAPSIESSLERLNLFNDEQEPTNDNVRLTPIFQTVYSSPSLEPNCNKVPILSDIPSFPATPASPVTPATPTNSATASLLARSASFGLETPRMPANATSTSLFSRRTRSQRFTISVAQRPRRIQKFTLSYRWKKAVFRHLATMEEESDSIGDATIQTPLEYFYKFFSPDILTHILEQSNAYAVSKTGRTLGLTEDELRDFIAIHIIMGVVSMPSYTDYWSLRYRYKLVADLMPLKRYQQIRRYLHFVDNNIEDSDRYYKIRPLVQKIRENCLAQENERRFSIDEMMIPYKGTKAGKRRQYMKDKPNKWGFKNYVRAGVSGMIYDFILYGGEDTFRFHTFSEQEASIGFGAQVVIALCKTIKSKPAFVFCDNFFSCPELFYILREEYGIFGLGTIRNNRLRGAEASLPSEKEMKKKPRGSHAQATCNKNRLAVVRWHDNKAVALISSYVGVEVVGTIKRYCKDSKTKVDVQCPQIVKEYNEHMGGVDLADMLISLYRTPFKTRRWYISIFAQLLDICINNAWLLHRKDSKSKSMPLKDFRFELYEDLTKYQRSENGIKGTKKRVPQASPAETSRYDNVSHFMTMTTQGRCRLCSKLTVVQCLKCQVRLCFVTELMEPYKYQLRNIWNVDETGISAVQDPGKIVAEKGQRRVESITSGERGKTVTAVCAMNATGVYPPPMLIYPRQRHSCALEADGPRETLYRCSKNGWVNEDLFVDWLKHLADFTKPSENEPILLVLDNHSSHISLRAYEFCKSNNIVML</sequence>
<dbReference type="PROSITE" id="PS50835">
    <property type="entry name" value="IG_LIKE"/>
    <property type="match status" value="1"/>
</dbReference>
<evidence type="ECO:0000256" key="1">
    <source>
        <dbReference type="SAM" id="SignalP"/>
    </source>
</evidence>